<feature type="transmembrane region" description="Helical" evidence="7">
    <location>
        <begin position="12"/>
        <end position="31"/>
    </location>
</feature>
<keyword evidence="6 7" id="KW-0472">Membrane</keyword>
<reference evidence="9" key="1">
    <citation type="journal article" date="2010" name="Nat. Biotechnol.">
        <title>Draft genome sequence of the oilseed species Ricinus communis.</title>
        <authorList>
            <person name="Chan A.P."/>
            <person name="Crabtree J."/>
            <person name="Zhao Q."/>
            <person name="Lorenzi H."/>
            <person name="Orvis J."/>
            <person name="Puiu D."/>
            <person name="Melake-Berhan A."/>
            <person name="Jones K.M."/>
            <person name="Redman J."/>
            <person name="Chen G."/>
            <person name="Cahoon E.B."/>
            <person name="Gedil M."/>
            <person name="Stanke M."/>
            <person name="Haas B.J."/>
            <person name="Wortman J.R."/>
            <person name="Fraser-Liggett C.M."/>
            <person name="Ravel J."/>
            <person name="Rabinowicz P.D."/>
        </authorList>
    </citation>
    <scope>NUCLEOTIDE SEQUENCE [LARGE SCALE GENOMIC DNA]</scope>
    <source>
        <strain evidence="9">cv. Hale</strain>
    </source>
</reference>
<dbReference type="STRING" id="3988.B9RJK1"/>
<dbReference type="eggNOG" id="ENOG502S4VD">
    <property type="taxonomic scope" value="Eukaryota"/>
</dbReference>
<comment type="subcellular location">
    <subcellularLocation>
        <location evidence="1">Endoplasmic reticulum membrane</location>
        <topology evidence="1">Multi-pass membrane protein</topology>
    </subcellularLocation>
</comment>
<dbReference type="OMA" id="KWWMFVS"/>
<dbReference type="KEGG" id="rcu:8281645"/>
<evidence type="ECO:0000313" key="9">
    <source>
        <dbReference type="Proteomes" id="UP000008311"/>
    </source>
</evidence>
<dbReference type="InterPro" id="IPR039955">
    <property type="entry name" value="DTM1"/>
</dbReference>
<keyword evidence="3 7" id="KW-0812">Transmembrane</keyword>
<accession>B9RJK1</accession>
<evidence type="ECO:0000256" key="2">
    <source>
        <dbReference type="ARBA" id="ARBA00005245"/>
    </source>
</evidence>
<feature type="transmembrane region" description="Helical" evidence="7">
    <location>
        <begin position="37"/>
        <end position="56"/>
    </location>
</feature>
<dbReference type="Proteomes" id="UP000008311">
    <property type="component" value="Unassembled WGS sequence"/>
</dbReference>
<dbReference type="InParanoid" id="B9RJK1"/>
<evidence type="ECO:0000256" key="3">
    <source>
        <dbReference type="ARBA" id="ARBA00022692"/>
    </source>
</evidence>
<evidence type="ECO:0000313" key="8">
    <source>
        <dbReference type="EMBL" id="EEF48503.1"/>
    </source>
</evidence>
<dbReference type="FunCoup" id="B9RJK1">
    <property type="interactions" value="267"/>
</dbReference>
<proteinExistence type="inferred from homology"/>
<evidence type="ECO:0008006" key="10">
    <source>
        <dbReference type="Google" id="ProtNLM"/>
    </source>
</evidence>
<dbReference type="GO" id="GO:0006465">
    <property type="term" value="P:signal peptide processing"/>
    <property type="evidence" value="ECO:0007669"/>
    <property type="project" value="InterPro"/>
</dbReference>
<dbReference type="InterPro" id="IPR009542">
    <property type="entry name" value="Spc1/SPCS1"/>
</dbReference>
<name>B9RJK1_RICCO</name>
<sequence>MANNNYSTNDAAMRTCLVWLAAVMVVIEIWTQSLKKVMVTYVIGVVGIAGVLLPDWDYFDRDYSRWCSPITEEEKAALALRSGFRNRISTLRLVAYSAVYGYALYKWWIYISH</sequence>
<evidence type="ECO:0000256" key="1">
    <source>
        <dbReference type="ARBA" id="ARBA00004477"/>
    </source>
</evidence>
<feature type="transmembrane region" description="Helical" evidence="7">
    <location>
        <begin position="93"/>
        <end position="111"/>
    </location>
</feature>
<evidence type="ECO:0000256" key="6">
    <source>
        <dbReference type="ARBA" id="ARBA00023136"/>
    </source>
</evidence>
<dbReference type="GO" id="GO:0048658">
    <property type="term" value="P:anther wall tapetum development"/>
    <property type="evidence" value="ECO:0007669"/>
    <property type="project" value="InterPro"/>
</dbReference>
<comment type="similarity">
    <text evidence="2">Belongs to the SPCS1 family.</text>
</comment>
<dbReference type="Pfam" id="PF06645">
    <property type="entry name" value="SPC12"/>
    <property type="match status" value="1"/>
</dbReference>
<gene>
    <name evidence="8" type="ORF">RCOM_1035210</name>
</gene>
<dbReference type="GO" id="GO:0005787">
    <property type="term" value="C:signal peptidase complex"/>
    <property type="evidence" value="ECO:0007669"/>
    <property type="project" value="InterPro"/>
</dbReference>
<protein>
    <recommendedName>
        <fullName evidence="10">Signal peptidase complex-like protein DTM1</fullName>
    </recommendedName>
</protein>
<dbReference type="PANTHER" id="PTHR38354">
    <property type="entry name" value="SIGNAL PEPTIDASE COMPLEX-LIKE PROTEIN DTM1"/>
    <property type="match status" value="1"/>
</dbReference>
<dbReference type="OrthoDB" id="1861824at2759"/>
<dbReference type="EMBL" id="EQ973783">
    <property type="protein sequence ID" value="EEF48503.1"/>
    <property type="molecule type" value="Genomic_DNA"/>
</dbReference>
<dbReference type="PANTHER" id="PTHR38354:SF2">
    <property type="entry name" value="SIGNAL PEPTIDASE COMPLEX-LIKE PROTEIN DTM1"/>
    <property type="match status" value="1"/>
</dbReference>
<evidence type="ECO:0000256" key="4">
    <source>
        <dbReference type="ARBA" id="ARBA00022824"/>
    </source>
</evidence>
<evidence type="ECO:0000256" key="5">
    <source>
        <dbReference type="ARBA" id="ARBA00022989"/>
    </source>
</evidence>
<dbReference type="AlphaFoldDB" id="B9RJK1"/>
<keyword evidence="5 7" id="KW-1133">Transmembrane helix</keyword>
<keyword evidence="9" id="KW-1185">Reference proteome</keyword>
<organism evidence="8 9">
    <name type="scientific">Ricinus communis</name>
    <name type="common">Castor bean</name>
    <dbReference type="NCBI Taxonomy" id="3988"/>
    <lineage>
        <taxon>Eukaryota</taxon>
        <taxon>Viridiplantae</taxon>
        <taxon>Streptophyta</taxon>
        <taxon>Embryophyta</taxon>
        <taxon>Tracheophyta</taxon>
        <taxon>Spermatophyta</taxon>
        <taxon>Magnoliopsida</taxon>
        <taxon>eudicotyledons</taxon>
        <taxon>Gunneridae</taxon>
        <taxon>Pentapetalae</taxon>
        <taxon>rosids</taxon>
        <taxon>fabids</taxon>
        <taxon>Malpighiales</taxon>
        <taxon>Euphorbiaceae</taxon>
        <taxon>Acalyphoideae</taxon>
        <taxon>Acalypheae</taxon>
        <taxon>Ricinus</taxon>
    </lineage>
</organism>
<evidence type="ECO:0000256" key="7">
    <source>
        <dbReference type="SAM" id="Phobius"/>
    </source>
</evidence>
<keyword evidence="4" id="KW-0256">Endoplasmic reticulum</keyword>